<dbReference type="AlphaFoldDB" id="A0A0F9IVZ2"/>
<organism evidence="1">
    <name type="scientific">marine sediment metagenome</name>
    <dbReference type="NCBI Taxonomy" id="412755"/>
    <lineage>
        <taxon>unclassified sequences</taxon>
        <taxon>metagenomes</taxon>
        <taxon>ecological metagenomes</taxon>
    </lineage>
</organism>
<gene>
    <name evidence="1" type="ORF">LCGC14_1829910</name>
</gene>
<proteinExistence type="predicted"/>
<reference evidence="1" key="1">
    <citation type="journal article" date="2015" name="Nature">
        <title>Complex archaea that bridge the gap between prokaryotes and eukaryotes.</title>
        <authorList>
            <person name="Spang A."/>
            <person name="Saw J.H."/>
            <person name="Jorgensen S.L."/>
            <person name="Zaremba-Niedzwiedzka K."/>
            <person name="Martijn J."/>
            <person name="Lind A.E."/>
            <person name="van Eijk R."/>
            <person name="Schleper C."/>
            <person name="Guy L."/>
            <person name="Ettema T.J."/>
        </authorList>
    </citation>
    <scope>NUCLEOTIDE SEQUENCE</scope>
</reference>
<sequence length="149" mass="17713">MTSDQKLQTVYLKWNSYKGKGWKGHDFLNKPAKDAILKRLREGYRPESLCKAIDNYARVLLYPDCGWTHAWSLKEFFTRHIIKGGKWEGFQFTRFLDGEFYEDDYLTQSAKSRRIENERARVQVKKFAPVSAERKTELRKQSGLARWQK</sequence>
<name>A0A0F9IVZ2_9ZZZZ</name>
<comment type="caution">
    <text evidence="1">The sequence shown here is derived from an EMBL/GenBank/DDBJ whole genome shotgun (WGS) entry which is preliminary data.</text>
</comment>
<evidence type="ECO:0000313" key="1">
    <source>
        <dbReference type="EMBL" id="KKL97885.1"/>
    </source>
</evidence>
<protein>
    <submittedName>
        <fullName evidence="1">Uncharacterized protein</fullName>
    </submittedName>
</protein>
<accession>A0A0F9IVZ2</accession>
<dbReference type="EMBL" id="LAZR01018057">
    <property type="protein sequence ID" value="KKL97885.1"/>
    <property type="molecule type" value="Genomic_DNA"/>
</dbReference>